<reference evidence="4" key="2">
    <citation type="submission" date="2020-04" db="EMBL/GenBank/DDBJ databases">
        <authorList>
            <person name="Santos R.A.C."/>
            <person name="Steenwyk J.L."/>
            <person name="Rivero-Menendez O."/>
            <person name="Mead M.E."/>
            <person name="Silva L.P."/>
            <person name="Bastos R.W."/>
            <person name="Alastruey-Izquierdo A."/>
            <person name="Goldman G.H."/>
            <person name="Rokas A."/>
        </authorList>
    </citation>
    <scope>NUCLEOTIDE SEQUENCE</scope>
    <source>
        <strain evidence="4">CNM-CM6805</strain>
    </source>
</reference>
<keyword evidence="2" id="KW-0560">Oxidoreductase</keyword>
<dbReference type="PANTHER" id="PTHR13789">
    <property type="entry name" value="MONOOXYGENASE"/>
    <property type="match status" value="1"/>
</dbReference>
<dbReference type="SUPFAM" id="SSF51905">
    <property type="entry name" value="FAD/NAD(P)-binding domain"/>
    <property type="match status" value="1"/>
</dbReference>
<dbReference type="InterPro" id="IPR050493">
    <property type="entry name" value="FAD-dep_Monooxygenase_BioMet"/>
</dbReference>
<dbReference type="AlphaFoldDB" id="A0A8H4GU90"/>
<comment type="similarity">
    <text evidence="1">Belongs to the paxM FAD-dependent monooxygenase family.</text>
</comment>
<evidence type="ECO:0000313" key="5">
    <source>
        <dbReference type="Proteomes" id="UP000653565"/>
    </source>
</evidence>
<reference evidence="4" key="1">
    <citation type="journal article" date="2020" name="bioRxiv">
        <title>Genomic and phenotypic heterogeneity of clinical isolates of the human pathogens Aspergillus fumigatus, Aspergillus lentulus and Aspergillus fumigatiaffinis.</title>
        <authorList>
            <person name="dos Santos R.A.C."/>
            <person name="Steenwyk J.L."/>
            <person name="Rivero-Menendez O."/>
            <person name="Mead M.E."/>
            <person name="Silva L.P."/>
            <person name="Bastos R.W."/>
            <person name="Alastruey-Izquierdo A."/>
            <person name="Goldman G.H."/>
            <person name="Rokas A."/>
        </authorList>
    </citation>
    <scope>NUCLEOTIDE SEQUENCE</scope>
    <source>
        <strain evidence="4">CNM-CM6805</strain>
    </source>
</reference>
<dbReference type="Gene3D" id="3.50.50.60">
    <property type="entry name" value="FAD/NAD(P)-binding domain"/>
    <property type="match status" value="1"/>
</dbReference>
<gene>
    <name evidence="4" type="ORF">CNMCM6805_001985</name>
</gene>
<evidence type="ECO:0000313" key="4">
    <source>
        <dbReference type="EMBL" id="KAF4228567.1"/>
    </source>
</evidence>
<sequence length="410" mass="44337">MTRDASTGITVIIVGLGIAGLSAAIECHWQGHTLTLPNLGAGDIIGLSGNGLNVLSRWSPTEESIVSRLAALGSKLSSVEVYSDAGECKHVIPFGADDPAQGLFLRRSDLVNEMYRHATVHLGLDLRFGVTVDEHWETDTAAGVSINGEEKITGHCIIAADALYSKARAIITGDEPLEDAAALLQTGGAIFRSNFDASEVANDPDARWVLEGTSEHDRHEIYFGRDVTVLVGTIGKGKYVWWNCPHRDASKATENRVQAASVDPVLAYIQDWPIARKLSASIEYAAVVAICLRLSSLAKGDGEGDGVPLALRAMENLRHKRVSVIQQGSIEAQEVSLEADLDQNASSDRFNAIARPAWIHCYDCVSHTHEEFDRVVEAVRKGTEYIPTNVPADGKFHAEDDYRLATGVSK</sequence>
<name>A0A8H4GU90_9EURO</name>
<proteinExistence type="inferred from homology"/>
<keyword evidence="3" id="KW-0503">Monooxygenase</keyword>
<evidence type="ECO:0000256" key="1">
    <source>
        <dbReference type="ARBA" id="ARBA00007992"/>
    </source>
</evidence>
<dbReference type="Gene3D" id="3.30.9.30">
    <property type="match status" value="1"/>
</dbReference>
<dbReference type="Proteomes" id="UP000653565">
    <property type="component" value="Unassembled WGS sequence"/>
</dbReference>
<keyword evidence="5" id="KW-1185">Reference proteome</keyword>
<dbReference type="InterPro" id="IPR036188">
    <property type="entry name" value="FAD/NAD-bd_sf"/>
</dbReference>
<organism evidence="4 5">
    <name type="scientific">Aspergillus fumigatiaffinis</name>
    <dbReference type="NCBI Taxonomy" id="340414"/>
    <lineage>
        <taxon>Eukaryota</taxon>
        <taxon>Fungi</taxon>
        <taxon>Dikarya</taxon>
        <taxon>Ascomycota</taxon>
        <taxon>Pezizomycotina</taxon>
        <taxon>Eurotiomycetes</taxon>
        <taxon>Eurotiomycetidae</taxon>
        <taxon>Eurotiales</taxon>
        <taxon>Aspergillaceae</taxon>
        <taxon>Aspergillus</taxon>
        <taxon>Aspergillus subgen. Fumigati</taxon>
    </lineage>
</organism>
<comment type="caution">
    <text evidence="4">The sequence shown here is derived from an EMBL/GenBank/DDBJ whole genome shotgun (WGS) entry which is preliminary data.</text>
</comment>
<accession>A0A8H4GU90</accession>
<protein>
    <recommendedName>
        <fullName evidence="6">FAD-binding domain-containing protein</fullName>
    </recommendedName>
</protein>
<evidence type="ECO:0008006" key="6">
    <source>
        <dbReference type="Google" id="ProtNLM"/>
    </source>
</evidence>
<dbReference type="EMBL" id="JAAAPX010000148">
    <property type="protein sequence ID" value="KAF4228567.1"/>
    <property type="molecule type" value="Genomic_DNA"/>
</dbReference>
<dbReference type="OrthoDB" id="16820at2759"/>
<dbReference type="PANTHER" id="PTHR13789:SF236">
    <property type="entry name" value="MONOOXYGENASE, PUTATIVE (AFU_ORTHOLOGUE AFUA_6G12060)-RELATED"/>
    <property type="match status" value="1"/>
</dbReference>
<dbReference type="GO" id="GO:0004497">
    <property type="term" value="F:monooxygenase activity"/>
    <property type="evidence" value="ECO:0007669"/>
    <property type="project" value="UniProtKB-KW"/>
</dbReference>
<evidence type="ECO:0000256" key="2">
    <source>
        <dbReference type="ARBA" id="ARBA00023002"/>
    </source>
</evidence>
<evidence type="ECO:0000256" key="3">
    <source>
        <dbReference type="ARBA" id="ARBA00023033"/>
    </source>
</evidence>